<feature type="transmembrane region" description="Helical" evidence="5">
    <location>
        <begin position="112"/>
        <end position="142"/>
    </location>
</feature>
<dbReference type="Proteomes" id="UP000663720">
    <property type="component" value="Chromosome"/>
</dbReference>
<keyword evidence="8" id="KW-1185">Reference proteome</keyword>
<dbReference type="KEGG" id="dli:dnl_21860"/>
<evidence type="ECO:0000259" key="6">
    <source>
        <dbReference type="PROSITE" id="PS50111"/>
    </source>
</evidence>
<keyword evidence="1" id="KW-0145">Chemotaxis</keyword>
<feature type="transmembrane region" description="Helical" evidence="5">
    <location>
        <begin position="25"/>
        <end position="44"/>
    </location>
</feature>
<dbReference type="AlphaFoldDB" id="A0A975GG55"/>
<dbReference type="InterPro" id="IPR051310">
    <property type="entry name" value="MCP_chemotaxis"/>
</dbReference>
<evidence type="ECO:0000313" key="8">
    <source>
        <dbReference type="Proteomes" id="UP000663720"/>
    </source>
</evidence>
<keyword evidence="4" id="KW-0175">Coiled coil</keyword>
<accession>A0A975GG55</accession>
<dbReference type="GO" id="GO:0016020">
    <property type="term" value="C:membrane"/>
    <property type="evidence" value="ECO:0007669"/>
    <property type="project" value="InterPro"/>
</dbReference>
<dbReference type="Gene3D" id="1.10.287.950">
    <property type="entry name" value="Methyl-accepting chemotaxis protein"/>
    <property type="match status" value="1"/>
</dbReference>
<protein>
    <submittedName>
        <fullName evidence="7">Methyl-accepting chemotaxis protein signaling domain-containing protein</fullName>
    </submittedName>
</protein>
<evidence type="ECO:0000256" key="1">
    <source>
        <dbReference type="ARBA" id="ARBA00022500"/>
    </source>
</evidence>
<comment type="similarity">
    <text evidence="2">Belongs to the methyl-accepting chemotaxis (MCP) protein family.</text>
</comment>
<dbReference type="EMBL" id="CP061799">
    <property type="protein sequence ID" value="QTA79904.1"/>
    <property type="molecule type" value="Genomic_DNA"/>
</dbReference>
<feature type="transmembrane region" description="Helical" evidence="5">
    <location>
        <begin position="53"/>
        <end position="72"/>
    </location>
</feature>
<dbReference type="PROSITE" id="PS50111">
    <property type="entry name" value="CHEMOTAXIS_TRANSDUC_2"/>
    <property type="match status" value="1"/>
</dbReference>
<feature type="transmembrane region" description="Helical" evidence="5">
    <location>
        <begin position="78"/>
        <end position="100"/>
    </location>
</feature>
<keyword evidence="5" id="KW-0812">Transmembrane</keyword>
<dbReference type="SUPFAM" id="SSF58104">
    <property type="entry name" value="Methyl-accepting chemotaxis protein (MCP) signaling domain"/>
    <property type="match status" value="1"/>
</dbReference>
<evidence type="ECO:0000256" key="3">
    <source>
        <dbReference type="PROSITE-ProRule" id="PRU00284"/>
    </source>
</evidence>
<proteinExistence type="inferred from homology"/>
<sequence length="424" mass="46786">MNKTGFINNFIPDILKQDEDQYRRARYLIMYAFLSPLFFIPNALKWFYMGSQILALSMTGVMLITIMVPFYIKITSSLAFAGNLVFAALAWHFMLLPFMTGGIDSSALSWNLVIPVFAATFVGSKSSIFWTFIMLIEILVLYRLKTAGFELPSLALSPEQLLQTRLANIIGPLLSMVVTLFFVDKGIKETLTSLSLALKAKENTMNDLQKTKAKIEQLVNNLQQIFNQVEDNTGRLLNVSLKNIASMTHKNADHSDQSGLFMEEFHKAVAGAKVSMDKLAVLMGEISESAGETTRIAQTIHTIAFQTNILALNAAIEASKAGEAGAGFSVVASEVKELARQTAEAAQGSEHLISDSTQKIIIGRELAVNTCELFSKLSNDISKVSRQIKEIALVSNNQVTSIQQISTAIREIDQLLQKGIFLKI</sequence>
<keyword evidence="3" id="KW-0807">Transducer</keyword>
<gene>
    <name evidence="7" type="ORF">dnl_21860</name>
</gene>
<dbReference type="PANTHER" id="PTHR43531">
    <property type="entry name" value="PROTEIN ICFG"/>
    <property type="match status" value="1"/>
</dbReference>
<feature type="transmembrane region" description="Helical" evidence="5">
    <location>
        <begin position="162"/>
        <end position="183"/>
    </location>
</feature>
<name>A0A975GG55_9BACT</name>
<feature type="coiled-coil region" evidence="4">
    <location>
        <begin position="191"/>
        <end position="232"/>
    </location>
</feature>
<feature type="domain" description="Methyl-accepting transducer" evidence="6">
    <location>
        <begin position="186"/>
        <end position="411"/>
    </location>
</feature>
<dbReference type="PANTHER" id="PTHR43531:SF11">
    <property type="entry name" value="METHYL-ACCEPTING CHEMOTAXIS PROTEIN 3"/>
    <property type="match status" value="1"/>
</dbReference>
<evidence type="ECO:0000256" key="4">
    <source>
        <dbReference type="SAM" id="Coils"/>
    </source>
</evidence>
<dbReference type="SMART" id="SM00283">
    <property type="entry name" value="MA"/>
    <property type="match status" value="1"/>
</dbReference>
<evidence type="ECO:0000256" key="5">
    <source>
        <dbReference type="SAM" id="Phobius"/>
    </source>
</evidence>
<dbReference type="RefSeq" id="WP_207691604.1">
    <property type="nucleotide sequence ID" value="NZ_CP061799.1"/>
</dbReference>
<dbReference type="GO" id="GO:0007165">
    <property type="term" value="P:signal transduction"/>
    <property type="evidence" value="ECO:0007669"/>
    <property type="project" value="UniProtKB-KW"/>
</dbReference>
<dbReference type="InterPro" id="IPR004089">
    <property type="entry name" value="MCPsignal_dom"/>
</dbReference>
<evidence type="ECO:0000256" key="2">
    <source>
        <dbReference type="ARBA" id="ARBA00029447"/>
    </source>
</evidence>
<evidence type="ECO:0000313" key="7">
    <source>
        <dbReference type="EMBL" id="QTA79904.1"/>
    </source>
</evidence>
<keyword evidence="5" id="KW-1133">Transmembrane helix</keyword>
<dbReference type="GO" id="GO:0006935">
    <property type="term" value="P:chemotaxis"/>
    <property type="evidence" value="ECO:0007669"/>
    <property type="project" value="UniProtKB-KW"/>
</dbReference>
<reference evidence="7" key="1">
    <citation type="journal article" date="2021" name="Microb. Physiol.">
        <title>Proteogenomic Insights into the Physiology of Marine, Sulfate-Reducing, Filamentous Desulfonema limicola and Desulfonema magnum.</title>
        <authorList>
            <person name="Schnaars V."/>
            <person name="Wohlbrand L."/>
            <person name="Scheve S."/>
            <person name="Hinrichs C."/>
            <person name="Reinhardt R."/>
            <person name="Rabus R."/>
        </authorList>
    </citation>
    <scope>NUCLEOTIDE SEQUENCE</scope>
    <source>
        <strain evidence="7">5ac10</strain>
    </source>
</reference>
<organism evidence="7 8">
    <name type="scientific">Desulfonema limicola</name>
    <dbReference type="NCBI Taxonomy" id="45656"/>
    <lineage>
        <taxon>Bacteria</taxon>
        <taxon>Pseudomonadati</taxon>
        <taxon>Thermodesulfobacteriota</taxon>
        <taxon>Desulfobacteria</taxon>
        <taxon>Desulfobacterales</taxon>
        <taxon>Desulfococcaceae</taxon>
        <taxon>Desulfonema</taxon>
    </lineage>
</organism>
<keyword evidence="5" id="KW-0472">Membrane</keyword>
<dbReference type="Pfam" id="PF00015">
    <property type="entry name" value="MCPsignal"/>
    <property type="match status" value="1"/>
</dbReference>